<organism evidence="1">
    <name type="scientific">Xenopus laevis</name>
    <name type="common">African clawed frog</name>
    <dbReference type="NCBI Taxonomy" id="8355"/>
    <lineage>
        <taxon>Eukaryota</taxon>
        <taxon>Metazoa</taxon>
        <taxon>Chordata</taxon>
        <taxon>Craniata</taxon>
        <taxon>Vertebrata</taxon>
        <taxon>Euteleostomi</taxon>
        <taxon>Amphibia</taxon>
        <taxon>Batrachia</taxon>
        <taxon>Anura</taxon>
        <taxon>Pipoidea</taxon>
        <taxon>Pipidae</taxon>
        <taxon>Xenopodinae</taxon>
        <taxon>Xenopus</taxon>
        <taxon>Xenopus</taxon>
    </lineage>
</organism>
<accession>A0A974GYR6</accession>
<proteinExistence type="predicted"/>
<sequence>MLEMSGPILNASPNLSLPRVTCLLYLLQSPYGSYTHTPIRLHFLKKKVLAADSVNAANSGQKSIQNVQIQNRKYFISKILKTDTNKYYYYYYYYYHVIIKPNTLHSTVHECIIGTVSLHKKELKKE</sequence>
<evidence type="ECO:0000313" key="1">
    <source>
        <dbReference type="EMBL" id="OCT55536.1"/>
    </source>
</evidence>
<protein>
    <submittedName>
        <fullName evidence="1">Uncharacterized protein</fullName>
    </submittedName>
</protein>
<reference evidence="1" key="1">
    <citation type="submission" date="2016-05" db="EMBL/GenBank/DDBJ databases">
        <title>WGS assembly of Xenopus laevis.</title>
        <authorList>
            <person name="Session A."/>
            <person name="Uno Y."/>
            <person name="Kwon T."/>
            <person name="Chapman J."/>
            <person name="Toyoda A."/>
            <person name="Takahashi S."/>
            <person name="Fukui A."/>
            <person name="Hikosaka A."/>
            <person name="Putnam N."/>
            <person name="Stites J."/>
            <person name="Van Heeringen S."/>
            <person name="Quigley I."/>
            <person name="Heinz S."/>
            <person name="Hellsten U."/>
            <person name="Lyons J."/>
            <person name="Suzuki A."/>
            <person name="Kondo M."/>
            <person name="Ogino H."/>
            <person name="Ochi H."/>
            <person name="Bogdanovic O."/>
            <person name="Lister R."/>
            <person name="Georgiou G."/>
            <person name="Paranjpe S."/>
            <person name="Van Kruijsbergen I."/>
            <person name="Mozaffari S."/>
            <person name="Shu S."/>
            <person name="Schmutz J."/>
            <person name="Jenkins J."/>
            <person name="Grimwood J."/>
            <person name="Carlson J."/>
            <person name="Mitros T."/>
            <person name="Simakov O."/>
            <person name="Heald R."/>
            <person name="Miller K."/>
            <person name="Haudenschild C."/>
            <person name="Kuroki Y."/>
            <person name="Tanaka T."/>
            <person name="Michiue T."/>
            <person name="Watanabe M."/>
            <person name="Kinoshita T."/>
            <person name="Ohta Y."/>
            <person name="Mawaribuchi S."/>
            <person name="Suzuki Y."/>
            <person name="Haramoto Y."/>
            <person name="Yamamoto T."/>
            <person name="Takagi C."/>
            <person name="Kitzman J."/>
            <person name="Shendure J."/>
            <person name="Nakayama T."/>
            <person name="Izutsu Y."/>
            <person name="Robert J."/>
            <person name="Dichmann D."/>
            <person name="Flajnik M."/>
            <person name="Houston D."/>
            <person name="Marcotte E."/>
            <person name="Wallingford J."/>
            <person name="Ito Y."/>
            <person name="Asashima M."/>
            <person name="Ueno N."/>
            <person name="Matsuda Y."/>
            <person name="Jan Veenstra G."/>
            <person name="Fujiyama A."/>
            <person name="Harland R."/>
            <person name="Taira M."/>
            <person name="Rokhsar D.S."/>
        </authorList>
    </citation>
    <scope>NUCLEOTIDE SEQUENCE</scope>
    <source>
        <strain evidence="1">J</strain>
        <tissue evidence="1">Blood</tissue>
    </source>
</reference>
<dbReference type="AlphaFoldDB" id="A0A974GYR6"/>
<name>A0A974GYR6_XENLA</name>
<gene>
    <name evidence="1" type="ORF">XELAEV_18001266mg</name>
</gene>
<dbReference type="Proteomes" id="UP000694892">
    <property type="component" value="Unassembled WGS sequence"/>
</dbReference>
<dbReference type="EMBL" id="KV485165">
    <property type="protein sequence ID" value="OCT55536.1"/>
    <property type="molecule type" value="Genomic_DNA"/>
</dbReference>